<organism evidence="3 4">
    <name type="scientific">Vitrella brassicaformis (strain CCMP3155)</name>
    <dbReference type="NCBI Taxonomy" id="1169540"/>
    <lineage>
        <taxon>Eukaryota</taxon>
        <taxon>Sar</taxon>
        <taxon>Alveolata</taxon>
        <taxon>Colpodellida</taxon>
        <taxon>Vitrellaceae</taxon>
        <taxon>Vitrella</taxon>
    </lineage>
</organism>
<evidence type="ECO:0000313" key="3">
    <source>
        <dbReference type="EMBL" id="CEL99032.1"/>
    </source>
</evidence>
<dbReference type="PhylomeDB" id="A0A0G4ENW1"/>
<dbReference type="OMA" id="FWANQEI"/>
<dbReference type="OrthoDB" id="365277at2759"/>
<feature type="region of interest" description="Disordered" evidence="1">
    <location>
        <begin position="668"/>
        <end position="781"/>
    </location>
</feature>
<name>A0A0G4ENW1_VITBC</name>
<feature type="region of interest" description="Disordered" evidence="1">
    <location>
        <begin position="482"/>
        <end position="523"/>
    </location>
</feature>
<feature type="compositionally biased region" description="Gly residues" evidence="1">
    <location>
        <begin position="482"/>
        <end position="495"/>
    </location>
</feature>
<evidence type="ECO:0000259" key="2">
    <source>
        <dbReference type="Pfam" id="PF18731"/>
    </source>
</evidence>
<dbReference type="Gene3D" id="2.60.270.50">
    <property type="match status" value="2"/>
</dbReference>
<proteinExistence type="predicted"/>
<feature type="compositionally biased region" description="Low complexity" evidence="1">
    <location>
        <begin position="713"/>
        <end position="724"/>
    </location>
</feature>
<protein>
    <recommendedName>
        <fullName evidence="2">Swt1-like HEPN domain-containing protein</fullName>
    </recommendedName>
</protein>
<evidence type="ECO:0000313" key="4">
    <source>
        <dbReference type="Proteomes" id="UP000041254"/>
    </source>
</evidence>
<feature type="compositionally biased region" description="Low complexity" evidence="1">
    <location>
        <begin position="687"/>
        <end position="698"/>
    </location>
</feature>
<gene>
    <name evidence="3" type="ORF">Vbra_2807</name>
</gene>
<dbReference type="EMBL" id="CDMY01000275">
    <property type="protein sequence ID" value="CEL99032.1"/>
    <property type="molecule type" value="Genomic_DNA"/>
</dbReference>
<feature type="domain" description="Swt1-like HEPN" evidence="2">
    <location>
        <begin position="536"/>
        <end position="643"/>
    </location>
</feature>
<dbReference type="Pfam" id="PF18731">
    <property type="entry name" value="HEPN_Swt1"/>
    <property type="match status" value="1"/>
</dbReference>
<feature type="compositionally biased region" description="Polar residues" evidence="1">
    <location>
        <begin position="671"/>
        <end position="686"/>
    </location>
</feature>
<keyword evidence="4" id="KW-1185">Reference proteome</keyword>
<dbReference type="FunCoup" id="A0A0G4ENW1">
    <property type="interactions" value="5"/>
</dbReference>
<dbReference type="Proteomes" id="UP000041254">
    <property type="component" value="Unassembled WGS sequence"/>
</dbReference>
<accession>A0A0G4ENW1</accession>
<dbReference type="VEuPathDB" id="CryptoDB:Vbra_2807"/>
<sequence length="834" mass="91535">MSTKRVTLVVGNSTSVDFYRHLHTLHHATWTLIPAERIAAKHSMTCSAEGTAPLSALSGKLQYSCVLHGIEYVVGVSFGVPVLGDRKEKAFLASSPNVKEAGLPPAAVLFILSAYADKRDPSRHHITIAETREGSEYIKKLRDDSVTMARQPAYRINRPGRKDAVVSHPSDTQRSSFVPNIKNHNWKKQLRRAHRSIMIRIVNLTRNVMRLMYKDGSDLDRRPQMFLEDGVWVEYPRDEICPMGCSEFGARSRGFMQGTQGKVYYTMPGHPGWIIFSWEQPYVGVFKSQGGHSTNKFSVQTHTDRFNECTLLFHVLDPMKPPPLRIISAKAVHSHNGEQYDRHRRGPPKGDDCTTHVSAAVKCIKGSTRASMESMAMGTDTDDGSGEMVLELTNPRSFFASLNTGRKWYNPASWLFIEWQIGCERFSSIWPSEDRVRIKPSLVGGGALGRQQGEENCVILDAEVVPNWQWYPERLLLLNGPGAAGGGGPSTGGKKAGGERGGGRGASRMFSGSAGGRSDHEGASQEQLLEAVVSCLQLLSEGLQPVVTQHMKNKFGDGWLAKCGLPKGHVWRDSANPSGRVDVEGLLNIMHAFWFDVFENIIRNPQVIHQLQGVAIYWATQDLSKFDDSYVFLALETAAELLRGLNQYTHASSIDTLCHSLFEAGPPDSFDNASPSTPHTATGNNIPPSSLSSSPSSSTVGISEMDACIPQASSSSPPHTHSSPNVVPRHVKRSPSGSGDGPMRSDASEPVLHQSSGTQRRRWQSTEVDEPASSASVGEEVEIANVEGDIPGQAHEVDGRRSPYAFATFPYEPVMRRTVPTSHEEGDQTRPPGR</sequence>
<dbReference type="InterPro" id="IPR041650">
    <property type="entry name" value="HEPN_Swt1"/>
</dbReference>
<evidence type="ECO:0000256" key="1">
    <source>
        <dbReference type="SAM" id="MobiDB-lite"/>
    </source>
</evidence>
<feature type="region of interest" description="Disordered" evidence="1">
    <location>
        <begin position="815"/>
        <end position="834"/>
    </location>
</feature>
<reference evidence="3 4" key="1">
    <citation type="submission" date="2014-11" db="EMBL/GenBank/DDBJ databases">
        <authorList>
            <person name="Zhu J."/>
            <person name="Qi W."/>
            <person name="Song R."/>
        </authorList>
    </citation>
    <scope>NUCLEOTIDE SEQUENCE [LARGE SCALE GENOMIC DNA]</scope>
</reference>
<dbReference type="AlphaFoldDB" id="A0A0G4ENW1"/>
<dbReference type="InParanoid" id="A0A0G4ENW1"/>